<dbReference type="PANTHER" id="PTHR43677">
    <property type="entry name" value="SHORT-CHAIN DEHYDROGENASE/REDUCTASE"/>
    <property type="match status" value="1"/>
</dbReference>
<dbReference type="PANTHER" id="PTHR43677:SF11">
    <property type="entry name" value="ZINC-CONTAINING ALCOHOL DEHYDROGENASE"/>
    <property type="match status" value="1"/>
</dbReference>
<feature type="domain" description="Enoyl reductase (ER)" evidence="1">
    <location>
        <begin position="10"/>
        <end position="308"/>
    </location>
</feature>
<dbReference type="InterPro" id="IPR011032">
    <property type="entry name" value="GroES-like_sf"/>
</dbReference>
<reference evidence="2 3" key="1">
    <citation type="submission" date="2016-09" db="EMBL/GenBank/DDBJ databases">
        <authorList>
            <person name="Reverchon S."/>
            <person name="Nasser W."/>
            <person name="Leonard S."/>
            <person name="Brochier C."/>
            <person name="Duprey A."/>
        </authorList>
    </citation>
    <scope>NUCLEOTIDE SEQUENCE [LARGE SCALE GENOMIC DNA]</scope>
    <source>
        <strain evidence="2 3">174/2</strain>
    </source>
</reference>
<sequence>MKAAIVTEKGKPPVYGDFPEPQADDKHVVVSVKASAVSQLAKSRAAGTHYSASLQYPFIAGIDGTGYLSNGDPVYFLAFTSPWGSMAQRTQVPVGGIVPLPASLDLVQAAALANPGMSSWVALTRRAKLHKGETVLINGATGTSGGLAVRIARHLGAGKVIVTGRNQQVLEKLRAEGADVAITLDTLPTTLPALMAEGIDVVLDYLWGQSALDIMVAATAGGEKVVRFVQIGSLSGQDIALHSKLLRSSGLTLMGSGLGSVSNSELVASVSELLDAAARSDFSIPFQRRPLSEVNHAWVEDERCRTVFTFDTKRPALAGGL</sequence>
<dbReference type="InterPro" id="IPR013149">
    <property type="entry name" value="ADH-like_C"/>
</dbReference>
<dbReference type="SUPFAM" id="SSF51735">
    <property type="entry name" value="NAD(P)-binding Rossmann-fold domains"/>
    <property type="match status" value="1"/>
</dbReference>
<dbReference type="Pfam" id="PF00107">
    <property type="entry name" value="ADH_zinc_N"/>
    <property type="match status" value="1"/>
</dbReference>
<dbReference type="RefSeq" id="WP_051124102.1">
    <property type="nucleotide sequence ID" value="NZ_LT615367.1"/>
</dbReference>
<name>A0A375A987_9GAMM</name>
<evidence type="ECO:0000259" key="1">
    <source>
        <dbReference type="SMART" id="SM00829"/>
    </source>
</evidence>
<dbReference type="SMART" id="SM00829">
    <property type="entry name" value="PKS_ER"/>
    <property type="match status" value="1"/>
</dbReference>
<dbReference type="AlphaFoldDB" id="A0A375A987"/>
<evidence type="ECO:0000313" key="3">
    <source>
        <dbReference type="Proteomes" id="UP000294820"/>
    </source>
</evidence>
<dbReference type="KEGG" id="daq:DAQ1742_01201"/>
<accession>A0A375A987</accession>
<protein>
    <submittedName>
        <fullName evidence="2">Quinone oxidoreductase</fullName>
        <ecNumber evidence="2">1.6.5.5</ecNumber>
    </submittedName>
</protein>
<dbReference type="Gene3D" id="3.90.180.10">
    <property type="entry name" value="Medium-chain alcohol dehydrogenases, catalytic domain"/>
    <property type="match status" value="1"/>
</dbReference>
<dbReference type="InterPro" id="IPR051397">
    <property type="entry name" value="Zn-ADH-like_protein"/>
</dbReference>
<dbReference type="EMBL" id="LT615367">
    <property type="protein sequence ID" value="SLM62209.1"/>
    <property type="molecule type" value="Genomic_DNA"/>
</dbReference>
<dbReference type="Proteomes" id="UP000294820">
    <property type="component" value="Chromosome 1"/>
</dbReference>
<evidence type="ECO:0000313" key="2">
    <source>
        <dbReference type="EMBL" id="SLM62209.1"/>
    </source>
</evidence>
<dbReference type="EC" id="1.6.5.5" evidence="2"/>
<keyword evidence="3" id="KW-1185">Reference proteome</keyword>
<gene>
    <name evidence="2" type="ORF">DAQ1742_01201</name>
</gene>
<dbReference type="InterPro" id="IPR020843">
    <property type="entry name" value="ER"/>
</dbReference>
<organism evidence="2 3">
    <name type="scientific">Dickeya aquatica</name>
    <dbReference type="NCBI Taxonomy" id="1401087"/>
    <lineage>
        <taxon>Bacteria</taxon>
        <taxon>Pseudomonadati</taxon>
        <taxon>Pseudomonadota</taxon>
        <taxon>Gammaproteobacteria</taxon>
        <taxon>Enterobacterales</taxon>
        <taxon>Pectobacteriaceae</taxon>
        <taxon>Dickeya</taxon>
    </lineage>
</organism>
<dbReference type="SUPFAM" id="SSF50129">
    <property type="entry name" value="GroES-like"/>
    <property type="match status" value="1"/>
</dbReference>
<keyword evidence="2" id="KW-0560">Oxidoreductase</keyword>
<dbReference type="GO" id="GO:0003960">
    <property type="term" value="F:quinone reductase (NADPH) activity"/>
    <property type="evidence" value="ECO:0007669"/>
    <property type="project" value="UniProtKB-EC"/>
</dbReference>
<proteinExistence type="predicted"/>
<dbReference type="InterPro" id="IPR036291">
    <property type="entry name" value="NAD(P)-bd_dom_sf"/>
</dbReference>
<dbReference type="Gene3D" id="3.40.50.720">
    <property type="entry name" value="NAD(P)-binding Rossmann-like Domain"/>
    <property type="match status" value="1"/>
</dbReference>